<gene>
    <name evidence="5" type="primary">otsB</name>
    <name evidence="5" type="ORF">NYR54_15710</name>
</gene>
<dbReference type="EC" id="3.1.3.12" evidence="4"/>
<keyword evidence="6" id="KW-1185">Reference proteome</keyword>
<keyword evidence="3 4" id="KW-0378">Hydrolase</keyword>
<dbReference type="NCBIfam" id="TIGR01484">
    <property type="entry name" value="HAD-SF-IIB"/>
    <property type="match status" value="1"/>
</dbReference>
<comment type="pathway">
    <text evidence="1 4">Glycan biosynthesis; trehalose biosynthesis.</text>
</comment>
<name>A0A9X2XAS7_9HYPH</name>
<proteinExistence type="inferred from homology"/>
<dbReference type="InterPro" id="IPR023214">
    <property type="entry name" value="HAD_sf"/>
</dbReference>
<keyword evidence="4" id="KW-0460">Magnesium</keyword>
<dbReference type="SUPFAM" id="SSF56784">
    <property type="entry name" value="HAD-like"/>
    <property type="match status" value="1"/>
</dbReference>
<dbReference type="Gene3D" id="3.30.70.1020">
    <property type="entry name" value="Trehalose-6-phosphate phosphatase related protein, domain 2"/>
    <property type="match status" value="1"/>
</dbReference>
<evidence type="ECO:0000313" key="5">
    <source>
        <dbReference type="EMBL" id="MCT8991719.1"/>
    </source>
</evidence>
<reference evidence="5" key="1">
    <citation type="submission" date="2022-08" db="EMBL/GenBank/DDBJ databases">
        <title>Chelativorans sichuanense sp. nov., a paraffin oil-degrading bacterium isolated from a mixture of oil-based drill cuttings and paddy soil.</title>
        <authorList>
            <person name="Yu J."/>
            <person name="Liu H."/>
            <person name="Chen Q."/>
        </authorList>
    </citation>
    <scope>NUCLEOTIDE SEQUENCE</scope>
    <source>
        <strain evidence="5">SCAU 2101</strain>
    </source>
</reference>
<organism evidence="5 6">
    <name type="scientific">Chelativorans petroleitrophicus</name>
    <dbReference type="NCBI Taxonomy" id="2975484"/>
    <lineage>
        <taxon>Bacteria</taxon>
        <taxon>Pseudomonadati</taxon>
        <taxon>Pseudomonadota</taxon>
        <taxon>Alphaproteobacteria</taxon>
        <taxon>Hyphomicrobiales</taxon>
        <taxon>Phyllobacteriaceae</taxon>
        <taxon>Chelativorans</taxon>
    </lineage>
</organism>
<comment type="caution">
    <text evidence="5">The sequence shown here is derived from an EMBL/GenBank/DDBJ whole genome shotgun (WGS) entry which is preliminary data.</text>
</comment>
<keyword evidence="4" id="KW-0479">Metal-binding</keyword>
<dbReference type="Gene3D" id="3.40.50.1000">
    <property type="entry name" value="HAD superfamily/HAD-like"/>
    <property type="match status" value="1"/>
</dbReference>
<dbReference type="PANTHER" id="PTHR43768:SF3">
    <property type="entry name" value="TREHALOSE 6-PHOSPHATE PHOSPHATASE"/>
    <property type="match status" value="1"/>
</dbReference>
<evidence type="ECO:0000256" key="2">
    <source>
        <dbReference type="ARBA" id="ARBA00008770"/>
    </source>
</evidence>
<dbReference type="Proteomes" id="UP001149009">
    <property type="component" value="Unassembled WGS sequence"/>
</dbReference>
<dbReference type="InterPro" id="IPR003337">
    <property type="entry name" value="Trehalose_PPase"/>
</dbReference>
<evidence type="ECO:0000313" key="6">
    <source>
        <dbReference type="Proteomes" id="UP001149009"/>
    </source>
</evidence>
<accession>A0A9X2XAS7</accession>
<dbReference type="RefSeq" id="WP_261516650.1">
    <property type="nucleotide sequence ID" value="NZ_JAODNV010000018.1"/>
</dbReference>
<dbReference type="AlphaFoldDB" id="A0A9X2XAS7"/>
<dbReference type="PANTHER" id="PTHR43768">
    <property type="entry name" value="TREHALOSE 6-PHOSPHATE PHOSPHATASE"/>
    <property type="match status" value="1"/>
</dbReference>
<dbReference type="GO" id="GO:0046872">
    <property type="term" value="F:metal ion binding"/>
    <property type="evidence" value="ECO:0007669"/>
    <property type="project" value="UniProtKB-KW"/>
</dbReference>
<dbReference type="InterPro" id="IPR036412">
    <property type="entry name" value="HAD-like_sf"/>
</dbReference>
<dbReference type="GO" id="GO:0005992">
    <property type="term" value="P:trehalose biosynthetic process"/>
    <property type="evidence" value="ECO:0007669"/>
    <property type="project" value="InterPro"/>
</dbReference>
<comment type="function">
    <text evidence="4">Removes the phosphate from trehalose 6-phosphate to produce free trehalose.</text>
</comment>
<dbReference type="EMBL" id="JAODNV010000018">
    <property type="protein sequence ID" value="MCT8991719.1"/>
    <property type="molecule type" value="Genomic_DNA"/>
</dbReference>
<evidence type="ECO:0000256" key="4">
    <source>
        <dbReference type="RuleBase" id="RU361117"/>
    </source>
</evidence>
<comment type="catalytic activity">
    <reaction evidence="4">
        <text>alpha,alpha-trehalose 6-phosphate + H2O = alpha,alpha-trehalose + phosphate</text>
        <dbReference type="Rhea" id="RHEA:23420"/>
        <dbReference type="ChEBI" id="CHEBI:15377"/>
        <dbReference type="ChEBI" id="CHEBI:16551"/>
        <dbReference type="ChEBI" id="CHEBI:43474"/>
        <dbReference type="ChEBI" id="CHEBI:58429"/>
        <dbReference type="EC" id="3.1.3.12"/>
    </reaction>
</comment>
<evidence type="ECO:0000256" key="1">
    <source>
        <dbReference type="ARBA" id="ARBA00005199"/>
    </source>
</evidence>
<dbReference type="GO" id="GO:0004805">
    <property type="term" value="F:trehalose-phosphatase activity"/>
    <property type="evidence" value="ECO:0007669"/>
    <property type="project" value="UniProtKB-EC"/>
</dbReference>
<dbReference type="CDD" id="cd01627">
    <property type="entry name" value="HAD_TPP"/>
    <property type="match status" value="1"/>
</dbReference>
<dbReference type="Pfam" id="PF02358">
    <property type="entry name" value="Trehalose_PPase"/>
    <property type="match status" value="1"/>
</dbReference>
<dbReference type="NCBIfam" id="TIGR00685">
    <property type="entry name" value="T6PP"/>
    <property type="match status" value="1"/>
</dbReference>
<comment type="cofactor">
    <cofactor evidence="4">
        <name>Mg(2+)</name>
        <dbReference type="ChEBI" id="CHEBI:18420"/>
    </cofactor>
</comment>
<comment type="similarity">
    <text evidence="2 4">Belongs to the trehalose phosphatase family.</text>
</comment>
<dbReference type="InterPro" id="IPR044651">
    <property type="entry name" value="OTSB-like"/>
</dbReference>
<protein>
    <recommendedName>
        <fullName evidence="4">Trehalose 6-phosphate phosphatase</fullName>
        <ecNumber evidence="4">3.1.3.12</ecNumber>
    </recommendedName>
</protein>
<dbReference type="InterPro" id="IPR006379">
    <property type="entry name" value="HAD-SF_hydro_IIB"/>
</dbReference>
<evidence type="ECO:0000256" key="3">
    <source>
        <dbReference type="ARBA" id="ARBA00022801"/>
    </source>
</evidence>
<sequence length="263" mass="28032">MAGQPAPLTTFDHTALEPDNTALFLDFDGTVADLAERPDAVSVPAATREILARLDKSTQGAVAIVTGRPIDEIDRFLDPLKLPVAGVHGLERRAAGGRRTAAAIDEEQLAMVGIRLRSFADAHPGLIFEAKQGSMALHFRQRPELAEAATATVHEAVNGHKGLQILHGKMVVEVKSGTANKSHAVAAFMAEPPFLGRIPVFAGDDVTDEDAFREIARISGVSIKIGGGATAAIYRTPGTETFRNWLARLADSFEARILAKQGI</sequence>